<gene>
    <name evidence="2" type="primary">AKTIP</name>
    <name evidence="2" type="ORF">TR145905</name>
</gene>
<dbReference type="EMBL" id="GEEE01021577">
    <property type="protein sequence ID" value="JAP41648.1"/>
    <property type="molecule type" value="Transcribed_RNA"/>
</dbReference>
<reference evidence="2" key="1">
    <citation type="submission" date="2016-01" db="EMBL/GenBank/DDBJ databases">
        <title>Reference transcriptome for the parasite Schistocephalus solidus: insights into the molecular evolution of parasitism.</title>
        <authorList>
            <person name="Hebert F.O."/>
            <person name="Grambauer S."/>
            <person name="Barber I."/>
            <person name="Landry C.R."/>
            <person name="Aubin-Horth N."/>
        </authorList>
    </citation>
    <scope>NUCLEOTIDE SEQUENCE</scope>
</reference>
<dbReference type="PROSITE" id="PS50127">
    <property type="entry name" value="UBC_2"/>
    <property type="match status" value="1"/>
</dbReference>
<accession>A0A0X3NPQ5</accession>
<dbReference type="Gene3D" id="3.10.110.10">
    <property type="entry name" value="Ubiquitin Conjugating Enzyme"/>
    <property type="match status" value="1"/>
</dbReference>
<dbReference type="Pfam" id="PF00179">
    <property type="entry name" value="UQ_con"/>
    <property type="match status" value="1"/>
</dbReference>
<evidence type="ECO:0000259" key="1">
    <source>
        <dbReference type="PROSITE" id="PS50127"/>
    </source>
</evidence>
<sequence length="255" mass="28972">MPMQSISTNIPKECLHEYSLMSEYNLIMTYHPPGVYVMPLFDLENRFYGIISVRKGFYAGGIFSFELRIPEDFPSETPPKIYLPQGFYHPHVNPKTGELDASTEFPKWNPGVSRIYHLLHYLRLTLSEPAVDNPSQGKDSNASTGQLTWCNYANPEAAYIFITNPDDFEKRAKRYVANYSLWSASGPDTSSSPINISGWQDDSLINKIREQVSSSSEPFKSCTCCSDASCRGYSWIDPCKMTLFSTDRLVYEKSD</sequence>
<dbReference type="InterPro" id="IPR050113">
    <property type="entry name" value="Ub_conjugating_enzyme"/>
</dbReference>
<dbReference type="PANTHER" id="PTHR24067">
    <property type="entry name" value="UBIQUITIN-CONJUGATING ENZYME E2"/>
    <property type="match status" value="1"/>
</dbReference>
<feature type="domain" description="UBC core" evidence="1">
    <location>
        <begin position="15"/>
        <end position="181"/>
    </location>
</feature>
<dbReference type="SUPFAM" id="SSF54495">
    <property type="entry name" value="UBC-like"/>
    <property type="match status" value="1"/>
</dbReference>
<dbReference type="InterPro" id="IPR000608">
    <property type="entry name" value="UBC"/>
</dbReference>
<proteinExistence type="predicted"/>
<dbReference type="InterPro" id="IPR016135">
    <property type="entry name" value="UBQ-conjugating_enzyme/RWD"/>
</dbReference>
<protein>
    <submittedName>
        <fullName evidence="2">Protein AKTIP homolog</fullName>
    </submittedName>
</protein>
<name>A0A0X3NPQ5_SCHSO</name>
<dbReference type="SMART" id="SM00212">
    <property type="entry name" value="UBCc"/>
    <property type="match status" value="1"/>
</dbReference>
<evidence type="ECO:0000313" key="2">
    <source>
        <dbReference type="EMBL" id="JAP41648.1"/>
    </source>
</evidence>
<organism evidence="2">
    <name type="scientific">Schistocephalus solidus</name>
    <name type="common">Tapeworm</name>
    <dbReference type="NCBI Taxonomy" id="70667"/>
    <lineage>
        <taxon>Eukaryota</taxon>
        <taxon>Metazoa</taxon>
        <taxon>Spiralia</taxon>
        <taxon>Lophotrochozoa</taxon>
        <taxon>Platyhelminthes</taxon>
        <taxon>Cestoda</taxon>
        <taxon>Eucestoda</taxon>
        <taxon>Diphyllobothriidea</taxon>
        <taxon>Diphyllobothriidae</taxon>
        <taxon>Schistocephalus</taxon>
    </lineage>
</organism>
<dbReference type="AlphaFoldDB" id="A0A0X3NPQ5"/>
<dbReference type="CDD" id="cd23814">
    <property type="entry name" value="UEV_AKTIP"/>
    <property type="match status" value="1"/>
</dbReference>